<dbReference type="PANTHER" id="PTHR43309">
    <property type="entry name" value="5-OXOPROLINASE SUBUNIT C"/>
    <property type="match status" value="1"/>
</dbReference>
<dbReference type="GO" id="GO:0005524">
    <property type="term" value="F:ATP binding"/>
    <property type="evidence" value="ECO:0007669"/>
    <property type="project" value="UniProtKB-KW"/>
</dbReference>
<dbReference type="GO" id="GO:0016787">
    <property type="term" value="F:hydrolase activity"/>
    <property type="evidence" value="ECO:0007669"/>
    <property type="project" value="UniProtKB-KW"/>
</dbReference>
<gene>
    <name evidence="6" type="ORF">GCM10011519_02300</name>
</gene>
<keyword evidence="2 6" id="KW-0378">Hydrolase</keyword>
<evidence type="ECO:0000313" key="6">
    <source>
        <dbReference type="EMBL" id="GGF32441.1"/>
    </source>
</evidence>
<keyword evidence="7" id="KW-1185">Reference proteome</keyword>
<keyword evidence="3" id="KW-0067">ATP-binding</keyword>
<reference evidence="6" key="2">
    <citation type="submission" date="2020-09" db="EMBL/GenBank/DDBJ databases">
        <authorList>
            <person name="Sun Q."/>
            <person name="Zhou Y."/>
        </authorList>
    </citation>
    <scope>NUCLEOTIDE SEQUENCE</scope>
    <source>
        <strain evidence="6">CGMCC 1.16067</strain>
    </source>
</reference>
<dbReference type="InterPro" id="IPR029000">
    <property type="entry name" value="Cyclophilin-like_dom_sf"/>
</dbReference>
<name>A0A917BBF4_9ACTN</name>
<reference evidence="6" key="1">
    <citation type="journal article" date="2014" name="Int. J. Syst. Evol. Microbiol.">
        <title>Complete genome sequence of Corynebacterium casei LMG S-19264T (=DSM 44701T), isolated from a smear-ripened cheese.</title>
        <authorList>
            <consortium name="US DOE Joint Genome Institute (JGI-PGF)"/>
            <person name="Walter F."/>
            <person name="Albersmeier A."/>
            <person name="Kalinowski J."/>
            <person name="Ruckert C."/>
        </authorList>
    </citation>
    <scope>NUCLEOTIDE SEQUENCE</scope>
    <source>
        <strain evidence="6">CGMCC 1.16067</strain>
    </source>
</reference>
<sequence>MGDAASTGRPPTSLRVVSAGPQTTVQDCGRPGYAHLGVPRSGALDEPALRLANRLVGNPEDAAGLECLLGGVVLEAEASTGVAVTGAFAPVRVEGRLLPWGVAVGVPRGGRVEIGAPTQGLRVYVAVDGGIDVPPVLGSRSTDVLSGTGPAPLADGDRLPVGAGRGAPSDAEAAPVPVRRELRLRLGPRDDWFTSASLAGLEQATYTVSGDSNRVGLRLDGAGLERARDGELPSEGLVLGSVQVPPSGQLVVFLADHPTTGGYPVVGVVEPEDLAACAQLRPGDAVRLRLLR</sequence>
<dbReference type="Pfam" id="PF02626">
    <property type="entry name" value="CT_A_B"/>
    <property type="match status" value="1"/>
</dbReference>
<evidence type="ECO:0000313" key="7">
    <source>
        <dbReference type="Proteomes" id="UP000649179"/>
    </source>
</evidence>
<evidence type="ECO:0000256" key="2">
    <source>
        <dbReference type="ARBA" id="ARBA00022801"/>
    </source>
</evidence>
<dbReference type="Proteomes" id="UP000649179">
    <property type="component" value="Unassembled WGS sequence"/>
</dbReference>
<dbReference type="SMART" id="SM00797">
    <property type="entry name" value="AHS2"/>
    <property type="match status" value="1"/>
</dbReference>
<proteinExistence type="predicted"/>
<keyword evidence="1" id="KW-0547">Nucleotide-binding</keyword>
<feature type="domain" description="Carboxyltransferase" evidence="5">
    <location>
        <begin position="35"/>
        <end position="292"/>
    </location>
</feature>
<dbReference type="InterPro" id="IPR003778">
    <property type="entry name" value="CT_A_B"/>
</dbReference>
<accession>A0A917BBF4</accession>
<evidence type="ECO:0000259" key="5">
    <source>
        <dbReference type="SMART" id="SM00797"/>
    </source>
</evidence>
<dbReference type="NCBIfam" id="TIGR00724">
    <property type="entry name" value="urea_amlyse_rel"/>
    <property type="match status" value="1"/>
</dbReference>
<feature type="region of interest" description="Disordered" evidence="4">
    <location>
        <begin position="142"/>
        <end position="174"/>
    </location>
</feature>
<dbReference type="RefSeq" id="WP_188777473.1">
    <property type="nucleotide sequence ID" value="NZ_BMKQ01000001.1"/>
</dbReference>
<dbReference type="SUPFAM" id="SSF50891">
    <property type="entry name" value="Cyclophilin-like"/>
    <property type="match status" value="1"/>
</dbReference>
<evidence type="ECO:0000256" key="3">
    <source>
        <dbReference type="ARBA" id="ARBA00022840"/>
    </source>
</evidence>
<comment type="caution">
    <text evidence="6">The sequence shown here is derived from an EMBL/GenBank/DDBJ whole genome shotgun (WGS) entry which is preliminary data.</text>
</comment>
<protein>
    <submittedName>
        <fullName evidence="6">Allophanate hydrolase</fullName>
    </submittedName>
</protein>
<dbReference type="EMBL" id="BMKQ01000001">
    <property type="protein sequence ID" value="GGF32441.1"/>
    <property type="molecule type" value="Genomic_DNA"/>
</dbReference>
<organism evidence="6 7">
    <name type="scientific">Marmoricola endophyticus</name>
    <dbReference type="NCBI Taxonomy" id="2040280"/>
    <lineage>
        <taxon>Bacteria</taxon>
        <taxon>Bacillati</taxon>
        <taxon>Actinomycetota</taxon>
        <taxon>Actinomycetes</taxon>
        <taxon>Propionibacteriales</taxon>
        <taxon>Nocardioidaceae</taxon>
        <taxon>Marmoricola</taxon>
    </lineage>
</organism>
<dbReference type="PANTHER" id="PTHR43309:SF3">
    <property type="entry name" value="5-OXOPROLINASE SUBUNIT C"/>
    <property type="match status" value="1"/>
</dbReference>
<evidence type="ECO:0000256" key="4">
    <source>
        <dbReference type="SAM" id="MobiDB-lite"/>
    </source>
</evidence>
<dbReference type="Gene3D" id="2.40.100.10">
    <property type="entry name" value="Cyclophilin-like"/>
    <property type="match status" value="1"/>
</dbReference>
<evidence type="ECO:0000256" key="1">
    <source>
        <dbReference type="ARBA" id="ARBA00022741"/>
    </source>
</evidence>
<dbReference type="AlphaFoldDB" id="A0A917BBF4"/>
<dbReference type="InterPro" id="IPR052708">
    <property type="entry name" value="PxpC"/>
</dbReference>